<dbReference type="InterPro" id="IPR000225">
    <property type="entry name" value="Armadillo"/>
</dbReference>
<feature type="domain" description="U-box" evidence="10">
    <location>
        <begin position="291"/>
        <end position="365"/>
    </location>
</feature>
<dbReference type="Gene3D" id="1.25.10.10">
    <property type="entry name" value="Leucine-rich Repeat Variant"/>
    <property type="match status" value="2"/>
</dbReference>
<accession>A0A1D1YK63</accession>
<organism evidence="11">
    <name type="scientific">Anthurium amnicola</name>
    <dbReference type="NCBI Taxonomy" id="1678845"/>
    <lineage>
        <taxon>Eukaryota</taxon>
        <taxon>Viridiplantae</taxon>
        <taxon>Streptophyta</taxon>
        <taxon>Embryophyta</taxon>
        <taxon>Tracheophyta</taxon>
        <taxon>Spermatophyta</taxon>
        <taxon>Magnoliopsida</taxon>
        <taxon>Liliopsida</taxon>
        <taxon>Araceae</taxon>
        <taxon>Pothoideae</taxon>
        <taxon>Potheae</taxon>
        <taxon>Anthurium</taxon>
    </lineage>
</organism>
<feature type="compositionally biased region" description="Low complexity" evidence="9">
    <location>
        <begin position="75"/>
        <end position="88"/>
    </location>
</feature>
<name>A0A1D1YK63_9ARAE</name>
<dbReference type="InterPro" id="IPR011989">
    <property type="entry name" value="ARM-like"/>
</dbReference>
<evidence type="ECO:0000259" key="10">
    <source>
        <dbReference type="PROSITE" id="PS51698"/>
    </source>
</evidence>
<dbReference type="InterPro" id="IPR045210">
    <property type="entry name" value="RING-Ubox_PUB"/>
</dbReference>
<dbReference type="Gene3D" id="3.30.40.10">
    <property type="entry name" value="Zinc/RING finger domain, C3HC4 (zinc finger)"/>
    <property type="match status" value="1"/>
</dbReference>
<dbReference type="PANTHER" id="PTHR23315:SF52">
    <property type="entry name" value="U-BOX DOMAIN-CONTAINING PROTEIN 10"/>
    <property type="match status" value="1"/>
</dbReference>
<protein>
    <recommendedName>
        <fullName evidence="3">RING-type E3 ubiquitin transferase</fullName>
        <ecNumber evidence="3">2.3.2.27</ecNumber>
    </recommendedName>
</protein>
<dbReference type="InterPro" id="IPR057623">
    <property type="entry name" value="PUB12-19-like_N"/>
</dbReference>
<keyword evidence="4" id="KW-0808">Transferase</keyword>
<evidence type="ECO:0000256" key="6">
    <source>
        <dbReference type="ARBA" id="ARBA00022786"/>
    </source>
</evidence>
<dbReference type="SUPFAM" id="SSF48371">
    <property type="entry name" value="ARM repeat"/>
    <property type="match status" value="1"/>
</dbReference>
<evidence type="ECO:0000256" key="5">
    <source>
        <dbReference type="ARBA" id="ARBA00022737"/>
    </source>
</evidence>
<evidence type="ECO:0000313" key="11">
    <source>
        <dbReference type="EMBL" id="JAT55005.1"/>
    </source>
</evidence>
<evidence type="ECO:0000256" key="8">
    <source>
        <dbReference type="PROSITE-ProRule" id="PRU00259"/>
    </source>
</evidence>
<dbReference type="EMBL" id="GDJX01012931">
    <property type="protein sequence ID" value="JAT55005.1"/>
    <property type="molecule type" value="Transcribed_RNA"/>
</dbReference>
<dbReference type="GO" id="GO:0061630">
    <property type="term" value="F:ubiquitin protein ligase activity"/>
    <property type="evidence" value="ECO:0007669"/>
    <property type="project" value="UniProtKB-EC"/>
</dbReference>
<dbReference type="PROSITE" id="PS50176">
    <property type="entry name" value="ARM_REPEAT"/>
    <property type="match status" value="1"/>
</dbReference>
<evidence type="ECO:0000256" key="4">
    <source>
        <dbReference type="ARBA" id="ARBA00022679"/>
    </source>
</evidence>
<sequence length="672" mass="72192">MAAAAAGPGALRLAEALLAAARDVSPAAAALGGFAGPLRADCVGLARKISLLVHLFEEIRDSAAGDGGGRGGASPDGTSSSCGGGSSSPASPLADLLLAVEAARRFLSLGRFQDGAPPGNAAAAGTLDATGKNVMVQLQYVTWQLEKALGKIEYNHFDVSDEVQEQVELVRTQLRRVTERNGPPNLEMFSEIYSVICRTHRKEVMQQVSDGIEVSQSKNSSQADCDSQKIVVLVAEANSKSANDTEQIALSVPENFDKSTLADSCKMTEHSDKANSSARSLEEIKKPDSIVIPEDFRCPISLELMRDPVIVSTGQTYERSFIQRWIDCGNHTCPKTQQKLQNLTLTPNHVLRSLIVQWCEANNVEQLHRTNGRIRKSDGSYHDVCGDRLAIDELVQKLSSGTIDEQRSAAAEIRLLAKRSTDNRILIAEAGAVPILIGLLSANDLKTQEHAVTSILNLSIYENNKGLIMLSGAVTPIIQVLRMGNMEARENAAAAIFSLSLVDENKITIGSTPGAFEALVDLLQNGSLRGKKDAATALFNLCIYQGNKPRAVRAGILVPLMEMLTEISSNCMIDEALTILSVIVSHQEGKVAIAKANMIPVLIHLLRTGQPRNKENAAAILLALGKKDSENLAYIGRLGALGPLSELAKIGTDRAKRKATSLLEHLNRIQRL</sequence>
<dbReference type="FunFam" id="1.25.10.10:FF:000082">
    <property type="entry name" value="RING-type E3 ubiquitin transferase"/>
    <property type="match status" value="1"/>
</dbReference>
<dbReference type="Pfam" id="PF25368">
    <property type="entry name" value="PUB10_N"/>
    <property type="match status" value="1"/>
</dbReference>
<dbReference type="SMART" id="SM00504">
    <property type="entry name" value="Ubox"/>
    <property type="match status" value="1"/>
</dbReference>
<dbReference type="PANTHER" id="PTHR23315">
    <property type="entry name" value="U BOX DOMAIN-CONTAINING"/>
    <property type="match status" value="1"/>
</dbReference>
<dbReference type="Pfam" id="PF25598">
    <property type="entry name" value="ARM_PUB"/>
    <property type="match status" value="1"/>
</dbReference>
<dbReference type="InterPro" id="IPR058678">
    <property type="entry name" value="ARM_PUB"/>
</dbReference>
<evidence type="ECO:0000256" key="9">
    <source>
        <dbReference type="SAM" id="MobiDB-lite"/>
    </source>
</evidence>
<dbReference type="Pfam" id="PF04564">
    <property type="entry name" value="U-box"/>
    <property type="match status" value="1"/>
</dbReference>
<dbReference type="PROSITE" id="PS51698">
    <property type="entry name" value="U_BOX"/>
    <property type="match status" value="1"/>
</dbReference>
<proteinExistence type="predicted"/>
<dbReference type="AlphaFoldDB" id="A0A1D1YK63"/>
<dbReference type="UniPathway" id="UPA00143"/>
<evidence type="ECO:0000256" key="3">
    <source>
        <dbReference type="ARBA" id="ARBA00012483"/>
    </source>
</evidence>
<evidence type="ECO:0000256" key="1">
    <source>
        <dbReference type="ARBA" id="ARBA00000900"/>
    </source>
</evidence>
<keyword evidence="6" id="KW-0833">Ubl conjugation pathway</keyword>
<feature type="repeat" description="ARM" evidence="8">
    <location>
        <begin position="431"/>
        <end position="473"/>
    </location>
</feature>
<comment type="pathway">
    <text evidence="2">Protein modification; protein ubiquitination.</text>
</comment>
<dbReference type="SMART" id="SM00185">
    <property type="entry name" value="ARM"/>
    <property type="match status" value="6"/>
</dbReference>
<gene>
    <name evidence="11" type="primary">PUB10</name>
    <name evidence="11" type="ORF">g.36385</name>
</gene>
<dbReference type="FunFam" id="3.30.40.10:FF:000292">
    <property type="entry name" value="RING-type E3 ubiquitin transferase"/>
    <property type="match status" value="1"/>
</dbReference>
<feature type="region of interest" description="Disordered" evidence="9">
    <location>
        <begin position="64"/>
        <end position="88"/>
    </location>
</feature>
<dbReference type="SUPFAM" id="SSF57850">
    <property type="entry name" value="RING/U-box"/>
    <property type="match status" value="1"/>
</dbReference>
<dbReference type="GO" id="GO:0016567">
    <property type="term" value="P:protein ubiquitination"/>
    <property type="evidence" value="ECO:0007669"/>
    <property type="project" value="UniProtKB-UniPathway"/>
</dbReference>
<reference evidence="11" key="1">
    <citation type="submission" date="2015-07" db="EMBL/GenBank/DDBJ databases">
        <title>Transcriptome Assembly of Anthurium amnicola.</title>
        <authorList>
            <person name="Suzuki J."/>
        </authorList>
    </citation>
    <scope>NUCLEOTIDE SEQUENCE</scope>
</reference>
<dbReference type="CDD" id="cd16664">
    <property type="entry name" value="RING-Ubox_PUB"/>
    <property type="match status" value="1"/>
</dbReference>
<dbReference type="EC" id="2.3.2.27" evidence="3"/>
<keyword evidence="7" id="KW-0175">Coiled coil</keyword>
<evidence type="ECO:0000256" key="7">
    <source>
        <dbReference type="ARBA" id="ARBA00023054"/>
    </source>
</evidence>
<feature type="compositionally biased region" description="Gly residues" evidence="9">
    <location>
        <begin position="65"/>
        <end position="74"/>
    </location>
</feature>
<keyword evidence="5" id="KW-0677">Repeat</keyword>
<comment type="catalytic activity">
    <reaction evidence="1">
        <text>S-ubiquitinyl-[E2 ubiquitin-conjugating enzyme]-L-cysteine + [acceptor protein]-L-lysine = [E2 ubiquitin-conjugating enzyme]-L-cysteine + N(6)-ubiquitinyl-[acceptor protein]-L-lysine.</text>
        <dbReference type="EC" id="2.3.2.27"/>
    </reaction>
</comment>
<dbReference type="InterPro" id="IPR013083">
    <property type="entry name" value="Znf_RING/FYVE/PHD"/>
</dbReference>
<dbReference type="InterPro" id="IPR003613">
    <property type="entry name" value="Ubox_domain"/>
</dbReference>
<evidence type="ECO:0000256" key="2">
    <source>
        <dbReference type="ARBA" id="ARBA00004906"/>
    </source>
</evidence>
<dbReference type="InterPro" id="IPR016024">
    <property type="entry name" value="ARM-type_fold"/>
</dbReference>